<organism evidence="1 2">
    <name type="scientific">Candidatus Ordinivivax streblomastigis</name>
    <dbReference type="NCBI Taxonomy" id="2540710"/>
    <lineage>
        <taxon>Bacteria</taxon>
        <taxon>Pseudomonadati</taxon>
        <taxon>Bacteroidota</taxon>
        <taxon>Bacteroidia</taxon>
        <taxon>Bacteroidales</taxon>
        <taxon>Candidatus Ordinivivax</taxon>
    </lineage>
</organism>
<dbReference type="Proteomes" id="UP000324575">
    <property type="component" value="Unassembled WGS sequence"/>
</dbReference>
<dbReference type="AlphaFoldDB" id="A0A5M8NWW4"/>
<dbReference type="EMBL" id="SNRX01000039">
    <property type="protein sequence ID" value="KAA6300917.1"/>
    <property type="molecule type" value="Genomic_DNA"/>
</dbReference>
<proteinExistence type="predicted"/>
<reference evidence="1 2" key="1">
    <citation type="submission" date="2019-03" db="EMBL/GenBank/DDBJ databases">
        <title>Single cell metagenomics reveals metabolic interactions within the superorganism composed of flagellate Streblomastix strix and complex community of Bacteroidetes bacteria on its surface.</title>
        <authorList>
            <person name="Treitli S.C."/>
            <person name="Kolisko M."/>
            <person name="Husnik F."/>
            <person name="Keeling P."/>
            <person name="Hampl V."/>
        </authorList>
    </citation>
    <scope>NUCLEOTIDE SEQUENCE [LARGE SCALE GENOMIC DNA]</scope>
    <source>
        <strain evidence="1">St1</strain>
    </source>
</reference>
<name>A0A5M8NWW4_9BACT</name>
<dbReference type="Pfam" id="PF20449">
    <property type="entry name" value="DUF6706"/>
    <property type="match status" value="1"/>
</dbReference>
<evidence type="ECO:0000313" key="1">
    <source>
        <dbReference type="EMBL" id="KAA6300917.1"/>
    </source>
</evidence>
<comment type="caution">
    <text evidence="1">The sequence shown here is derived from an EMBL/GenBank/DDBJ whole genome shotgun (WGS) entry which is preliminary data.</text>
</comment>
<dbReference type="InterPro" id="IPR046552">
    <property type="entry name" value="DUF6706"/>
</dbReference>
<accession>A0A5M8NWW4</accession>
<evidence type="ECO:0000313" key="2">
    <source>
        <dbReference type="Proteomes" id="UP000324575"/>
    </source>
</evidence>
<sequence length="104" mass="11508">MTNKEYLTQSLSGLNLSEGDIDLILLKGSLSGEANVDVAACDNAVYNRFSIVLKGALQNISEGGYSVSWNMDAVKMYYNALCNEWGKENILISRPKVRNRSNGW</sequence>
<protein>
    <submittedName>
        <fullName evidence="1">Uncharacterized protein</fullName>
    </submittedName>
</protein>
<gene>
    <name evidence="1" type="ORF">EZS26_002943</name>
</gene>